<sequence>MDIEESVSGFKLRGSWGEVVEHGERITRALKDIAAEDEPIDEEALEEWDEWRPKADERLGEDVSEKTAEQASVDEGEGEKAGKAPDEDLKTAGEKLTHSYDRLEAPGEAVNEWRESINYVARAADSATRKALRKVEGSVYENVMTQMSPYYFDNGLVSANLSRADADAGEYVFEINVNDDDLKIRVSNKLADYETSVDRWHVDTPKETDIAEAVEGHAPPETETTDGGSDPKQT</sequence>
<feature type="compositionally biased region" description="Basic and acidic residues" evidence="1">
    <location>
        <begin position="78"/>
        <end position="95"/>
    </location>
</feature>
<gene>
    <name evidence="2" type="ORF">KM295_11365</name>
</gene>
<dbReference type="EMBL" id="JAHLKM010000016">
    <property type="protein sequence ID" value="MCQ4334066.1"/>
    <property type="molecule type" value="Genomic_DNA"/>
</dbReference>
<protein>
    <submittedName>
        <fullName evidence="2">Uncharacterized protein</fullName>
    </submittedName>
</protein>
<name>A0A9R1CV21_9EURY</name>
<dbReference type="AlphaFoldDB" id="A0A9R1CV21"/>
<reference evidence="2" key="1">
    <citation type="journal article" date="2023" name="Front. Microbiol.">
        <title>Genomic-based phylogenetic and metabolic analyses of the genus Natronomonas, and description of Natronomonas aquatica sp. nov.</title>
        <authorList>
            <person name="Garcia-Roldan A."/>
            <person name="Duran-Viseras A."/>
            <person name="de la Haba R.R."/>
            <person name="Corral P."/>
            <person name="Sanchez-Porro C."/>
            <person name="Ventosa A."/>
        </authorList>
    </citation>
    <scope>NUCLEOTIDE SEQUENCE</scope>
    <source>
        <strain evidence="2">F2-12</strain>
    </source>
</reference>
<evidence type="ECO:0000256" key="1">
    <source>
        <dbReference type="SAM" id="MobiDB-lite"/>
    </source>
</evidence>
<dbReference type="Pfam" id="PF19146">
    <property type="entry name" value="DUF5828"/>
    <property type="match status" value="1"/>
</dbReference>
<proteinExistence type="predicted"/>
<accession>A0A9R1CV21</accession>
<feature type="compositionally biased region" description="Basic and acidic residues" evidence="1">
    <location>
        <begin position="202"/>
        <end position="220"/>
    </location>
</feature>
<feature type="compositionally biased region" description="Polar residues" evidence="1">
    <location>
        <begin position="225"/>
        <end position="234"/>
    </location>
</feature>
<comment type="caution">
    <text evidence="2">The sequence shown here is derived from an EMBL/GenBank/DDBJ whole genome shotgun (WGS) entry which is preliminary data.</text>
</comment>
<organism evidence="2 3">
    <name type="scientific">Natronomonas aquatica</name>
    <dbReference type="NCBI Taxonomy" id="2841590"/>
    <lineage>
        <taxon>Archaea</taxon>
        <taxon>Methanobacteriati</taxon>
        <taxon>Methanobacteriota</taxon>
        <taxon>Stenosarchaea group</taxon>
        <taxon>Halobacteria</taxon>
        <taxon>Halobacteriales</taxon>
        <taxon>Natronomonadaceae</taxon>
        <taxon>Natronomonas</taxon>
    </lineage>
</organism>
<evidence type="ECO:0000313" key="2">
    <source>
        <dbReference type="EMBL" id="MCQ4334066.1"/>
    </source>
</evidence>
<feature type="compositionally biased region" description="Basic and acidic residues" evidence="1">
    <location>
        <begin position="50"/>
        <end position="68"/>
    </location>
</feature>
<feature type="compositionally biased region" description="Acidic residues" evidence="1">
    <location>
        <begin position="37"/>
        <end position="49"/>
    </location>
</feature>
<dbReference type="RefSeq" id="WP_256030100.1">
    <property type="nucleotide sequence ID" value="NZ_JAHLKM010000016.1"/>
</dbReference>
<feature type="region of interest" description="Disordered" evidence="1">
    <location>
        <begin position="202"/>
        <end position="234"/>
    </location>
</feature>
<dbReference type="InterPro" id="IPR043868">
    <property type="entry name" value="DUF5828"/>
</dbReference>
<dbReference type="Proteomes" id="UP001139494">
    <property type="component" value="Unassembled WGS sequence"/>
</dbReference>
<feature type="region of interest" description="Disordered" evidence="1">
    <location>
        <begin position="37"/>
        <end position="95"/>
    </location>
</feature>
<evidence type="ECO:0000313" key="3">
    <source>
        <dbReference type="Proteomes" id="UP001139494"/>
    </source>
</evidence>
<keyword evidence="3" id="KW-1185">Reference proteome</keyword>